<feature type="signal peptide" evidence="1">
    <location>
        <begin position="1"/>
        <end position="22"/>
    </location>
</feature>
<dbReference type="AlphaFoldDB" id="A0A2W7QRK8"/>
<protein>
    <submittedName>
        <fullName evidence="2">Uncharacterized protein</fullName>
    </submittedName>
</protein>
<dbReference type="OrthoDB" id="796539at2"/>
<reference evidence="2 3" key="1">
    <citation type="submission" date="2018-06" db="EMBL/GenBank/DDBJ databases">
        <title>Genomic Encyclopedia of Archaeal and Bacterial Type Strains, Phase II (KMG-II): from individual species to whole genera.</title>
        <authorList>
            <person name="Goeker M."/>
        </authorList>
    </citation>
    <scope>NUCLEOTIDE SEQUENCE [LARGE SCALE GENOMIC DNA]</scope>
    <source>
        <strain evidence="2 3">DSM 19830</strain>
    </source>
</reference>
<gene>
    <name evidence="2" type="ORF">LV85_04274</name>
</gene>
<keyword evidence="3" id="KW-1185">Reference proteome</keyword>
<sequence length="116" mass="12917">MNFKKISMLFVVLILAGMTAYAQSDISGKWNSTYSTPNGDLALVFNFKVEKDALTGTIGSEMGQIVLENGKADGKTFTYDFFIQDRNIKHKGEQISENEILIKSDTGELKLTRAKE</sequence>
<evidence type="ECO:0000313" key="2">
    <source>
        <dbReference type="EMBL" id="PZX46467.1"/>
    </source>
</evidence>
<keyword evidence="1" id="KW-0732">Signal</keyword>
<accession>A0A2W7QRK8</accession>
<organism evidence="2 3">
    <name type="scientific">Algoriphagus chordae</name>
    <dbReference type="NCBI Taxonomy" id="237019"/>
    <lineage>
        <taxon>Bacteria</taxon>
        <taxon>Pseudomonadati</taxon>
        <taxon>Bacteroidota</taxon>
        <taxon>Cytophagia</taxon>
        <taxon>Cytophagales</taxon>
        <taxon>Cyclobacteriaceae</taxon>
        <taxon>Algoriphagus</taxon>
    </lineage>
</organism>
<proteinExistence type="predicted"/>
<name>A0A2W7QRK8_9BACT</name>
<dbReference type="Proteomes" id="UP000248882">
    <property type="component" value="Unassembled WGS sequence"/>
</dbReference>
<feature type="chain" id="PRO_5016122214" evidence="1">
    <location>
        <begin position="23"/>
        <end position="116"/>
    </location>
</feature>
<comment type="caution">
    <text evidence="2">The sequence shown here is derived from an EMBL/GenBank/DDBJ whole genome shotgun (WGS) entry which is preliminary data.</text>
</comment>
<evidence type="ECO:0000256" key="1">
    <source>
        <dbReference type="SAM" id="SignalP"/>
    </source>
</evidence>
<dbReference type="RefSeq" id="WP_111323243.1">
    <property type="nucleotide sequence ID" value="NZ_QKZT01000031.1"/>
</dbReference>
<dbReference type="EMBL" id="QKZT01000031">
    <property type="protein sequence ID" value="PZX46467.1"/>
    <property type="molecule type" value="Genomic_DNA"/>
</dbReference>
<evidence type="ECO:0000313" key="3">
    <source>
        <dbReference type="Proteomes" id="UP000248882"/>
    </source>
</evidence>